<feature type="compositionally biased region" description="Polar residues" evidence="1">
    <location>
        <begin position="52"/>
        <end position="62"/>
    </location>
</feature>
<dbReference type="EMBL" id="BKCJ011439444">
    <property type="protein sequence ID" value="GFD33807.1"/>
    <property type="molecule type" value="Genomic_DNA"/>
</dbReference>
<dbReference type="AlphaFoldDB" id="A0A699VF06"/>
<feature type="compositionally biased region" description="Polar residues" evidence="1">
    <location>
        <begin position="1"/>
        <end position="11"/>
    </location>
</feature>
<gene>
    <name evidence="2" type="ORF">Tci_905776</name>
</gene>
<feature type="non-terminal residue" evidence="2">
    <location>
        <position position="1"/>
    </location>
</feature>
<comment type="caution">
    <text evidence="2">The sequence shown here is derived from an EMBL/GenBank/DDBJ whole genome shotgun (WGS) entry which is preliminary data.</text>
</comment>
<reference evidence="2" key="1">
    <citation type="journal article" date="2019" name="Sci. Rep.">
        <title>Draft genome of Tanacetum cinerariifolium, the natural source of mosquito coil.</title>
        <authorList>
            <person name="Yamashiro T."/>
            <person name="Shiraishi A."/>
            <person name="Satake H."/>
            <person name="Nakayama K."/>
        </authorList>
    </citation>
    <scope>NUCLEOTIDE SEQUENCE</scope>
</reference>
<organism evidence="2">
    <name type="scientific">Tanacetum cinerariifolium</name>
    <name type="common">Dalmatian daisy</name>
    <name type="synonym">Chrysanthemum cinerariifolium</name>
    <dbReference type="NCBI Taxonomy" id="118510"/>
    <lineage>
        <taxon>Eukaryota</taxon>
        <taxon>Viridiplantae</taxon>
        <taxon>Streptophyta</taxon>
        <taxon>Embryophyta</taxon>
        <taxon>Tracheophyta</taxon>
        <taxon>Spermatophyta</taxon>
        <taxon>Magnoliopsida</taxon>
        <taxon>eudicotyledons</taxon>
        <taxon>Gunneridae</taxon>
        <taxon>Pentapetalae</taxon>
        <taxon>asterids</taxon>
        <taxon>campanulids</taxon>
        <taxon>Asterales</taxon>
        <taxon>Asteraceae</taxon>
        <taxon>Asteroideae</taxon>
        <taxon>Anthemideae</taxon>
        <taxon>Anthemidinae</taxon>
        <taxon>Tanacetum</taxon>
    </lineage>
</organism>
<name>A0A699VF06_TANCI</name>
<accession>A0A699VF06</accession>
<proteinExistence type="predicted"/>
<evidence type="ECO:0000313" key="2">
    <source>
        <dbReference type="EMBL" id="GFD33807.1"/>
    </source>
</evidence>
<sequence length="82" mass="8433">LLTLGAGQTSRRFSEVDTDSSQARATGAAPGTKSIWNSTCRAGGDPGKSSRKTSGNSRTIGTSSSRFSSDLSSAFLDVTCAR</sequence>
<protein>
    <submittedName>
        <fullName evidence="2">Uncharacterized protein</fullName>
    </submittedName>
</protein>
<feature type="region of interest" description="Disordered" evidence="1">
    <location>
        <begin position="1"/>
        <end position="67"/>
    </location>
</feature>
<evidence type="ECO:0000256" key="1">
    <source>
        <dbReference type="SAM" id="MobiDB-lite"/>
    </source>
</evidence>